<dbReference type="Proteomes" id="UP000237105">
    <property type="component" value="Unassembled WGS sequence"/>
</dbReference>
<evidence type="ECO:0000256" key="1">
    <source>
        <dbReference type="SAM" id="MobiDB-lite"/>
    </source>
</evidence>
<accession>A0A2P5CGS4</accession>
<keyword evidence="3" id="KW-1185">Reference proteome</keyword>
<evidence type="ECO:0000313" key="3">
    <source>
        <dbReference type="Proteomes" id="UP000237105"/>
    </source>
</evidence>
<feature type="non-terminal residue" evidence="2">
    <location>
        <position position="138"/>
    </location>
</feature>
<proteinExistence type="predicted"/>
<protein>
    <submittedName>
        <fullName evidence="2">Uncharacterized protein</fullName>
    </submittedName>
</protein>
<dbReference type="OrthoDB" id="1166507at2759"/>
<name>A0A2P5CGS4_PARAD</name>
<evidence type="ECO:0000313" key="2">
    <source>
        <dbReference type="EMBL" id="PON60253.1"/>
    </source>
</evidence>
<comment type="caution">
    <text evidence="2">The sequence shown here is derived from an EMBL/GenBank/DDBJ whole genome shotgun (WGS) entry which is preliminary data.</text>
</comment>
<reference evidence="3" key="1">
    <citation type="submission" date="2016-06" db="EMBL/GenBank/DDBJ databases">
        <title>Parallel loss of symbiosis genes in relatives of nitrogen-fixing non-legume Parasponia.</title>
        <authorList>
            <person name="Van Velzen R."/>
            <person name="Holmer R."/>
            <person name="Bu F."/>
            <person name="Rutten L."/>
            <person name="Van Zeijl A."/>
            <person name="Liu W."/>
            <person name="Santuari L."/>
            <person name="Cao Q."/>
            <person name="Sharma T."/>
            <person name="Shen D."/>
            <person name="Roswanjaya Y."/>
            <person name="Wardhani T."/>
            <person name="Kalhor M.S."/>
            <person name="Jansen J."/>
            <person name="Van den Hoogen J."/>
            <person name="Gungor B."/>
            <person name="Hartog M."/>
            <person name="Hontelez J."/>
            <person name="Verver J."/>
            <person name="Yang W.-C."/>
            <person name="Schijlen E."/>
            <person name="Repin R."/>
            <person name="Schilthuizen M."/>
            <person name="Schranz E."/>
            <person name="Heidstra R."/>
            <person name="Miyata K."/>
            <person name="Fedorova E."/>
            <person name="Kohlen W."/>
            <person name="Bisseling T."/>
            <person name="Smit S."/>
            <person name="Geurts R."/>
        </authorList>
    </citation>
    <scope>NUCLEOTIDE SEQUENCE [LARGE SCALE GENOMIC DNA]</scope>
    <source>
        <strain evidence="3">cv. WU1-14</strain>
    </source>
</reference>
<organism evidence="2 3">
    <name type="scientific">Parasponia andersonii</name>
    <name type="common">Sponia andersonii</name>
    <dbReference type="NCBI Taxonomy" id="3476"/>
    <lineage>
        <taxon>Eukaryota</taxon>
        <taxon>Viridiplantae</taxon>
        <taxon>Streptophyta</taxon>
        <taxon>Embryophyta</taxon>
        <taxon>Tracheophyta</taxon>
        <taxon>Spermatophyta</taxon>
        <taxon>Magnoliopsida</taxon>
        <taxon>eudicotyledons</taxon>
        <taxon>Gunneridae</taxon>
        <taxon>Pentapetalae</taxon>
        <taxon>rosids</taxon>
        <taxon>fabids</taxon>
        <taxon>Rosales</taxon>
        <taxon>Cannabaceae</taxon>
        <taxon>Parasponia</taxon>
    </lineage>
</organism>
<dbReference type="AlphaFoldDB" id="A0A2P5CGS4"/>
<dbReference type="EMBL" id="JXTB01000132">
    <property type="protein sequence ID" value="PON60253.1"/>
    <property type="molecule type" value="Genomic_DNA"/>
</dbReference>
<sequence length="138" mass="16236">MGDPKLLMEVLIGKMKRAIRAEIEQVHEQIERIENACMGQPQIAPNIHRRERVQHREVRVEDEEYYGDTFGDKDNRDSIVSNRRNGRQFRGAKNRENSSLCSIKMKILSFQGKNDLEAYQEKKVELVFDSHNYSENKK</sequence>
<feature type="region of interest" description="Disordered" evidence="1">
    <location>
        <begin position="69"/>
        <end position="95"/>
    </location>
</feature>
<gene>
    <name evidence="2" type="ORF">PanWU01x14_154250</name>
</gene>